<sequence>MPKGSHAERIKKSKFDAPGGSSSGTASGRALRPRKPKRAADQEIEEVDVVGNSTDDEVEDESFRVEYRHGQPADVNDDEEMAAGDAARGGSR</sequence>
<feature type="region of interest" description="Disordered" evidence="1">
    <location>
        <begin position="1"/>
        <end position="92"/>
    </location>
</feature>
<feature type="compositionally biased region" description="Basic and acidic residues" evidence="1">
    <location>
        <begin position="1"/>
        <end position="15"/>
    </location>
</feature>
<reference evidence="2 3" key="1">
    <citation type="journal article" date="2005" name="PLoS Biol.">
        <title>The genomes of Oryza sativa: a history of duplications.</title>
        <authorList>
            <person name="Yu J."/>
            <person name="Wang J."/>
            <person name="Lin W."/>
            <person name="Li S."/>
            <person name="Li H."/>
            <person name="Zhou J."/>
            <person name="Ni P."/>
            <person name="Dong W."/>
            <person name="Hu S."/>
            <person name="Zeng C."/>
            <person name="Zhang J."/>
            <person name="Zhang Y."/>
            <person name="Li R."/>
            <person name="Xu Z."/>
            <person name="Li S."/>
            <person name="Li X."/>
            <person name="Zheng H."/>
            <person name="Cong L."/>
            <person name="Lin L."/>
            <person name="Yin J."/>
            <person name="Geng J."/>
            <person name="Li G."/>
            <person name="Shi J."/>
            <person name="Liu J."/>
            <person name="Lv H."/>
            <person name="Li J."/>
            <person name="Wang J."/>
            <person name="Deng Y."/>
            <person name="Ran L."/>
            <person name="Shi X."/>
            <person name="Wang X."/>
            <person name="Wu Q."/>
            <person name="Li C."/>
            <person name="Ren X."/>
            <person name="Wang J."/>
            <person name="Wang X."/>
            <person name="Li D."/>
            <person name="Liu D."/>
            <person name="Zhang X."/>
            <person name="Ji Z."/>
            <person name="Zhao W."/>
            <person name="Sun Y."/>
            <person name="Zhang Z."/>
            <person name="Bao J."/>
            <person name="Han Y."/>
            <person name="Dong L."/>
            <person name="Ji J."/>
            <person name="Chen P."/>
            <person name="Wu S."/>
            <person name="Liu J."/>
            <person name="Xiao Y."/>
            <person name="Bu D."/>
            <person name="Tan J."/>
            <person name="Yang L."/>
            <person name="Ye C."/>
            <person name="Zhang J."/>
            <person name="Xu J."/>
            <person name="Zhou Y."/>
            <person name="Yu Y."/>
            <person name="Zhang B."/>
            <person name="Zhuang S."/>
            <person name="Wei H."/>
            <person name="Liu B."/>
            <person name="Lei M."/>
            <person name="Yu H."/>
            <person name="Li Y."/>
            <person name="Xu H."/>
            <person name="Wei S."/>
            <person name="He X."/>
            <person name="Fang L."/>
            <person name="Zhang Z."/>
            <person name="Zhang Y."/>
            <person name="Huang X."/>
            <person name="Su Z."/>
            <person name="Tong W."/>
            <person name="Li J."/>
            <person name="Tong Z."/>
            <person name="Li S."/>
            <person name="Ye J."/>
            <person name="Wang L."/>
            <person name="Fang L."/>
            <person name="Lei T."/>
            <person name="Chen C."/>
            <person name="Chen H."/>
            <person name="Xu Z."/>
            <person name="Li H."/>
            <person name="Huang H."/>
            <person name="Zhang F."/>
            <person name="Xu H."/>
            <person name="Li N."/>
            <person name="Zhao C."/>
            <person name="Li S."/>
            <person name="Dong L."/>
            <person name="Huang Y."/>
            <person name="Li L."/>
            <person name="Xi Y."/>
            <person name="Qi Q."/>
            <person name="Li W."/>
            <person name="Zhang B."/>
            <person name="Hu W."/>
            <person name="Zhang Y."/>
            <person name="Tian X."/>
            <person name="Jiao Y."/>
            <person name="Liang X."/>
            <person name="Jin J."/>
            <person name="Gao L."/>
            <person name="Zheng W."/>
            <person name="Hao B."/>
            <person name="Liu S."/>
            <person name="Wang W."/>
            <person name="Yuan L."/>
            <person name="Cao M."/>
            <person name="McDermott J."/>
            <person name="Samudrala R."/>
            <person name="Wang J."/>
            <person name="Wong G.K."/>
            <person name="Yang H."/>
        </authorList>
    </citation>
    <scope>NUCLEOTIDE SEQUENCE [LARGE SCALE GENOMIC DNA]</scope>
    <source>
        <strain evidence="3">cv. 93-11</strain>
    </source>
</reference>
<keyword evidence="3" id="KW-1185">Reference proteome</keyword>
<feature type="compositionally biased region" description="Low complexity" evidence="1">
    <location>
        <begin position="19"/>
        <end position="30"/>
    </location>
</feature>
<feature type="compositionally biased region" description="Basic and acidic residues" evidence="1">
    <location>
        <begin position="61"/>
        <end position="71"/>
    </location>
</feature>
<dbReference type="Proteomes" id="UP000007015">
    <property type="component" value="Chromosome 3"/>
</dbReference>
<protein>
    <submittedName>
        <fullName evidence="2">Uncharacterized protein</fullName>
    </submittedName>
</protein>
<organism evidence="2 3">
    <name type="scientific">Oryza sativa subsp. indica</name>
    <name type="common">Rice</name>
    <dbReference type="NCBI Taxonomy" id="39946"/>
    <lineage>
        <taxon>Eukaryota</taxon>
        <taxon>Viridiplantae</taxon>
        <taxon>Streptophyta</taxon>
        <taxon>Embryophyta</taxon>
        <taxon>Tracheophyta</taxon>
        <taxon>Spermatophyta</taxon>
        <taxon>Magnoliopsida</taxon>
        <taxon>Liliopsida</taxon>
        <taxon>Poales</taxon>
        <taxon>Poaceae</taxon>
        <taxon>BOP clade</taxon>
        <taxon>Oryzoideae</taxon>
        <taxon>Oryzeae</taxon>
        <taxon>Oryzinae</taxon>
        <taxon>Oryza</taxon>
        <taxon>Oryza sativa</taxon>
    </lineage>
</organism>
<dbReference type="Gramene" id="BGIOSGA012960-TA">
    <property type="protein sequence ID" value="BGIOSGA012960-PA"/>
    <property type="gene ID" value="BGIOSGA012960"/>
</dbReference>
<evidence type="ECO:0000256" key="1">
    <source>
        <dbReference type="SAM" id="MobiDB-lite"/>
    </source>
</evidence>
<feature type="compositionally biased region" description="Acidic residues" evidence="1">
    <location>
        <begin position="42"/>
        <end position="60"/>
    </location>
</feature>
<dbReference type="AlphaFoldDB" id="B8AKH7"/>
<dbReference type="HOGENOM" id="CLU_2417163_0_0_1"/>
<proteinExistence type="predicted"/>
<dbReference type="EMBL" id="CM000128">
    <property type="protein sequence ID" value="EEC75558.1"/>
    <property type="molecule type" value="Genomic_DNA"/>
</dbReference>
<evidence type="ECO:0000313" key="2">
    <source>
        <dbReference type="EMBL" id="EEC75558.1"/>
    </source>
</evidence>
<evidence type="ECO:0000313" key="3">
    <source>
        <dbReference type="Proteomes" id="UP000007015"/>
    </source>
</evidence>
<gene>
    <name evidence="2" type="ORF">OsI_12222</name>
</gene>
<accession>B8AKH7</accession>
<name>B8AKH7_ORYSI</name>